<accession>A0A096AQG3</accession>
<dbReference type="GeneID" id="91081519"/>
<comment type="similarity">
    <text evidence="2">Belongs to the EamA transporter family.</text>
</comment>
<feature type="transmembrane region" description="Helical" evidence="6">
    <location>
        <begin position="147"/>
        <end position="169"/>
    </location>
</feature>
<organism evidence="8 9">
    <name type="scientific">Prevotella disiens DNF00882</name>
    <dbReference type="NCBI Taxonomy" id="1401075"/>
    <lineage>
        <taxon>Bacteria</taxon>
        <taxon>Pseudomonadati</taxon>
        <taxon>Bacteroidota</taxon>
        <taxon>Bacteroidia</taxon>
        <taxon>Bacteroidales</taxon>
        <taxon>Prevotellaceae</taxon>
        <taxon>Prevotella</taxon>
    </lineage>
</organism>
<keyword evidence="4 6" id="KW-1133">Transmembrane helix</keyword>
<keyword evidence="3 6" id="KW-0812">Transmembrane</keyword>
<dbReference type="GO" id="GO:0016020">
    <property type="term" value="C:membrane"/>
    <property type="evidence" value="ECO:0007669"/>
    <property type="project" value="UniProtKB-SubCell"/>
</dbReference>
<reference evidence="8 9" key="1">
    <citation type="submission" date="2014-07" db="EMBL/GenBank/DDBJ databases">
        <authorList>
            <person name="McCorrison J."/>
            <person name="Sanka R."/>
            <person name="Torralba M."/>
            <person name="Gillis M."/>
            <person name="Haft D.H."/>
            <person name="Methe B."/>
            <person name="Sutton G."/>
            <person name="Nelson K.E."/>
        </authorList>
    </citation>
    <scope>NUCLEOTIDE SEQUENCE [LARGE SCALE GENOMIC DNA]</scope>
    <source>
        <strain evidence="8 9">DNF00882</strain>
    </source>
</reference>
<dbReference type="InterPro" id="IPR050638">
    <property type="entry name" value="AA-Vitamin_Transporters"/>
</dbReference>
<feature type="domain" description="EamA" evidence="7">
    <location>
        <begin position="150"/>
        <end position="285"/>
    </location>
</feature>
<evidence type="ECO:0000259" key="7">
    <source>
        <dbReference type="Pfam" id="PF00892"/>
    </source>
</evidence>
<evidence type="ECO:0000256" key="3">
    <source>
        <dbReference type="ARBA" id="ARBA00022692"/>
    </source>
</evidence>
<evidence type="ECO:0000256" key="4">
    <source>
        <dbReference type="ARBA" id="ARBA00022989"/>
    </source>
</evidence>
<sequence>MNAKVKGFIAGILAAVFYGTNPLGALPLYAHGITSGNVLFYRYGLATFMFAIWVAFSGETFKIKRGHAIKLSVLGSFVGISSVLLFLSFYYMNAGVASTILFSYPIMTAVLMVVFYHEHIKWATALSILLAVSGIGLLYRGDGGTTLSAMGILLVLGSSLLYALYIVYVNQFKIEMSPIKYTLWITLFAWISIVGYMIFVGDPIVMLDETEEWLYALQLALFPTLLSLYCINISIRSIGSTTSSILGALEPVTAVVISTFVFGEAFTLRLAIGIVMILSSVLLIILKK</sequence>
<protein>
    <submittedName>
        <fullName evidence="8">Membrane protein</fullName>
    </submittedName>
</protein>
<dbReference type="SUPFAM" id="SSF103481">
    <property type="entry name" value="Multidrug resistance efflux transporter EmrE"/>
    <property type="match status" value="2"/>
</dbReference>
<dbReference type="Pfam" id="PF00892">
    <property type="entry name" value="EamA"/>
    <property type="match status" value="2"/>
</dbReference>
<evidence type="ECO:0000256" key="5">
    <source>
        <dbReference type="ARBA" id="ARBA00023136"/>
    </source>
</evidence>
<dbReference type="PANTHER" id="PTHR32322:SF2">
    <property type="entry name" value="EAMA DOMAIN-CONTAINING PROTEIN"/>
    <property type="match status" value="1"/>
</dbReference>
<proteinExistence type="inferred from homology"/>
<dbReference type="InterPro" id="IPR000620">
    <property type="entry name" value="EamA_dom"/>
</dbReference>
<evidence type="ECO:0000313" key="8">
    <source>
        <dbReference type="EMBL" id="KGF48946.1"/>
    </source>
</evidence>
<dbReference type="InterPro" id="IPR037185">
    <property type="entry name" value="EmrE-like"/>
</dbReference>
<keyword evidence="5 6" id="KW-0472">Membrane</keyword>
<evidence type="ECO:0000313" key="9">
    <source>
        <dbReference type="Proteomes" id="UP000029538"/>
    </source>
</evidence>
<feature type="transmembrane region" description="Helical" evidence="6">
    <location>
        <begin position="181"/>
        <end position="201"/>
    </location>
</feature>
<dbReference type="PANTHER" id="PTHR32322">
    <property type="entry name" value="INNER MEMBRANE TRANSPORTER"/>
    <property type="match status" value="1"/>
</dbReference>
<feature type="domain" description="EamA" evidence="7">
    <location>
        <begin position="6"/>
        <end position="139"/>
    </location>
</feature>
<feature type="transmembrane region" description="Helical" evidence="6">
    <location>
        <begin position="96"/>
        <end position="115"/>
    </location>
</feature>
<comment type="subcellular location">
    <subcellularLocation>
        <location evidence="1">Membrane</location>
        <topology evidence="1">Multi-pass membrane protein</topology>
    </subcellularLocation>
</comment>
<gene>
    <name evidence="8" type="ORF">HMPREF0654_07240</name>
</gene>
<feature type="transmembrane region" description="Helical" evidence="6">
    <location>
        <begin position="213"/>
        <end position="231"/>
    </location>
</feature>
<comment type="caution">
    <text evidence="8">The sequence shown here is derived from an EMBL/GenBank/DDBJ whole genome shotgun (WGS) entry which is preliminary data.</text>
</comment>
<dbReference type="EMBL" id="JRNR01000066">
    <property type="protein sequence ID" value="KGF48946.1"/>
    <property type="molecule type" value="Genomic_DNA"/>
</dbReference>
<name>A0A096AQG3_9BACT</name>
<evidence type="ECO:0000256" key="1">
    <source>
        <dbReference type="ARBA" id="ARBA00004141"/>
    </source>
</evidence>
<dbReference type="AlphaFoldDB" id="A0A096AQG3"/>
<feature type="transmembrane region" description="Helical" evidence="6">
    <location>
        <begin position="243"/>
        <end position="262"/>
    </location>
</feature>
<feature type="transmembrane region" description="Helical" evidence="6">
    <location>
        <begin position="122"/>
        <end position="141"/>
    </location>
</feature>
<evidence type="ECO:0000256" key="2">
    <source>
        <dbReference type="ARBA" id="ARBA00007362"/>
    </source>
</evidence>
<feature type="transmembrane region" description="Helical" evidence="6">
    <location>
        <begin position="40"/>
        <end position="56"/>
    </location>
</feature>
<evidence type="ECO:0000256" key="6">
    <source>
        <dbReference type="SAM" id="Phobius"/>
    </source>
</evidence>
<dbReference type="Proteomes" id="UP000029538">
    <property type="component" value="Unassembled WGS sequence"/>
</dbReference>
<feature type="transmembrane region" description="Helical" evidence="6">
    <location>
        <begin position="268"/>
        <end position="286"/>
    </location>
</feature>
<feature type="transmembrane region" description="Helical" evidence="6">
    <location>
        <begin position="68"/>
        <end position="90"/>
    </location>
</feature>
<dbReference type="RefSeq" id="WP_004356281.1">
    <property type="nucleotide sequence ID" value="NZ_JRNR01000066.1"/>
</dbReference>